<evidence type="ECO:0000259" key="2">
    <source>
        <dbReference type="Pfam" id="PF13460"/>
    </source>
</evidence>
<keyword evidence="1" id="KW-1133">Transmembrane helix</keyword>
<name>A0A674H3V4_TAEGU</name>
<dbReference type="InterPro" id="IPR036291">
    <property type="entry name" value="NAD(P)-bd_dom_sf"/>
</dbReference>
<feature type="transmembrane region" description="Helical" evidence="1">
    <location>
        <begin position="48"/>
        <end position="70"/>
    </location>
</feature>
<feature type="domain" description="NAD(P)-binding" evidence="2">
    <location>
        <begin position="65"/>
        <end position="228"/>
    </location>
</feature>
<dbReference type="InterPro" id="IPR016040">
    <property type="entry name" value="NAD(P)-bd_dom"/>
</dbReference>
<dbReference type="OMA" id="DHERMIN"/>
<sequence length="244" mass="26103">MDFGGSWGGLGRWSFGGSWGVLGFGDFWGSVCPFLGCPELIFGCRVPIFGVPGVTFLGFLVPIFGVTALVRDPSRLPPGPRPSRVLVGDARDPRAVREAARGQRGALIVIGTGGDLAPTTMLSDATKTIVEALVENGVPKVVACLSAFLLWEPERVPERLRAVTEEHRRMERILRAAPLRSVLVMPPHIAAERPLTGDYEVTVGAAGGPGASREISAPDLGHFLLRCLGGDEFDGQSVYVSRHY</sequence>
<dbReference type="AlphaFoldDB" id="A0A674H3V4"/>
<dbReference type="PANTHER" id="PTHR43355">
    <property type="entry name" value="FLAVIN REDUCTASE (NADPH)"/>
    <property type="match status" value="1"/>
</dbReference>
<keyword evidence="4" id="KW-1185">Reference proteome</keyword>
<reference evidence="3" key="1">
    <citation type="submission" date="2025-08" db="UniProtKB">
        <authorList>
            <consortium name="Ensembl"/>
        </authorList>
    </citation>
    <scope>IDENTIFICATION</scope>
</reference>
<dbReference type="GeneTree" id="ENSGT00390000014810"/>
<proteinExistence type="predicted"/>
<keyword evidence="1" id="KW-0812">Transmembrane</keyword>
<dbReference type="SUPFAM" id="SSF51735">
    <property type="entry name" value="NAD(P)-binding Rossmann-fold domains"/>
    <property type="match status" value="1"/>
</dbReference>
<organism evidence="3 4">
    <name type="scientific">Taeniopygia guttata</name>
    <name type="common">Zebra finch</name>
    <name type="synonym">Poephila guttata</name>
    <dbReference type="NCBI Taxonomy" id="59729"/>
    <lineage>
        <taxon>Eukaryota</taxon>
        <taxon>Metazoa</taxon>
        <taxon>Chordata</taxon>
        <taxon>Craniata</taxon>
        <taxon>Vertebrata</taxon>
        <taxon>Euteleostomi</taxon>
        <taxon>Archelosauria</taxon>
        <taxon>Archosauria</taxon>
        <taxon>Dinosauria</taxon>
        <taxon>Saurischia</taxon>
        <taxon>Theropoda</taxon>
        <taxon>Coelurosauria</taxon>
        <taxon>Aves</taxon>
        <taxon>Neognathae</taxon>
        <taxon>Neoaves</taxon>
        <taxon>Telluraves</taxon>
        <taxon>Australaves</taxon>
        <taxon>Passeriformes</taxon>
        <taxon>Passeroidea</taxon>
        <taxon>Estrildidae</taxon>
        <taxon>Estrildinae</taxon>
        <taxon>Taeniopygia</taxon>
    </lineage>
</organism>
<reference evidence="3" key="2">
    <citation type="submission" date="2025-09" db="UniProtKB">
        <authorList>
            <consortium name="Ensembl"/>
        </authorList>
    </citation>
    <scope>IDENTIFICATION</scope>
</reference>
<protein>
    <recommendedName>
        <fullName evidence="2">NAD(P)-binding domain-containing protein</fullName>
    </recommendedName>
</protein>
<dbReference type="PANTHER" id="PTHR43355:SF2">
    <property type="entry name" value="FLAVIN REDUCTASE (NADPH)"/>
    <property type="match status" value="1"/>
</dbReference>
<evidence type="ECO:0000256" key="1">
    <source>
        <dbReference type="SAM" id="Phobius"/>
    </source>
</evidence>
<evidence type="ECO:0000313" key="3">
    <source>
        <dbReference type="Ensembl" id="ENSTGUP00000029264.1"/>
    </source>
</evidence>
<dbReference type="Proteomes" id="UP000007754">
    <property type="component" value="Unplaced"/>
</dbReference>
<dbReference type="GO" id="GO:0042602">
    <property type="term" value="F:riboflavin reductase (NADPH) activity"/>
    <property type="evidence" value="ECO:0007669"/>
    <property type="project" value="TreeGrafter"/>
</dbReference>
<dbReference type="InterPro" id="IPR051606">
    <property type="entry name" value="Polyketide_Oxido-like"/>
</dbReference>
<dbReference type="Pfam" id="PF13460">
    <property type="entry name" value="NAD_binding_10"/>
    <property type="match status" value="1"/>
</dbReference>
<dbReference type="GO" id="GO:0004074">
    <property type="term" value="F:biliverdin reductase [NAD(P)H] activity"/>
    <property type="evidence" value="ECO:0007669"/>
    <property type="project" value="TreeGrafter"/>
</dbReference>
<dbReference type="Ensembl" id="ENSTGUT00000033047.1">
    <property type="protein sequence ID" value="ENSTGUP00000029264.1"/>
    <property type="gene ID" value="ENSTGUG00000022790.1"/>
</dbReference>
<dbReference type="InParanoid" id="A0A674H3V4"/>
<accession>A0A674H3V4</accession>
<keyword evidence="1" id="KW-0472">Membrane</keyword>
<dbReference type="Gene3D" id="3.40.50.720">
    <property type="entry name" value="NAD(P)-binding Rossmann-like Domain"/>
    <property type="match status" value="1"/>
</dbReference>
<evidence type="ECO:0000313" key="4">
    <source>
        <dbReference type="Proteomes" id="UP000007754"/>
    </source>
</evidence>